<dbReference type="InterPro" id="IPR013783">
    <property type="entry name" value="Ig-like_fold"/>
</dbReference>
<dbReference type="PANTHER" id="PTHR34720:SF9">
    <property type="entry name" value="BLR4714 PROTEIN"/>
    <property type="match status" value="1"/>
</dbReference>
<dbReference type="PANTHER" id="PTHR34720">
    <property type="entry name" value="MICROCYSTIN DEPENDENT PROTEIN"/>
    <property type="match status" value="1"/>
</dbReference>
<dbReference type="InterPro" id="IPR010221">
    <property type="entry name" value="VCBS_dom"/>
</dbReference>
<dbReference type="Gene3D" id="2.60.40.10">
    <property type="entry name" value="Immunoglobulins"/>
    <property type="match status" value="1"/>
</dbReference>
<feature type="signal peptide" evidence="1">
    <location>
        <begin position="1"/>
        <end position="25"/>
    </location>
</feature>
<dbReference type="RefSeq" id="WP_011699208.1">
    <property type="nucleotide sequence ID" value="NC_008554.1"/>
</dbReference>
<dbReference type="EMBL" id="CP000478">
    <property type="protein sequence ID" value="ABK18040.1"/>
    <property type="molecule type" value="Genomic_DNA"/>
</dbReference>
<evidence type="ECO:0000256" key="1">
    <source>
        <dbReference type="SAM" id="SignalP"/>
    </source>
</evidence>
<protein>
    <submittedName>
        <fullName evidence="2">Putative outer membrane adhesin like protein</fullName>
    </submittedName>
</protein>
<feature type="chain" id="PRO_5002627307" evidence="1">
    <location>
        <begin position="26"/>
        <end position="761"/>
    </location>
</feature>
<dbReference type="OrthoDB" id="5383432at2"/>
<evidence type="ECO:0000313" key="2">
    <source>
        <dbReference type="EMBL" id="ABK18040.1"/>
    </source>
</evidence>
<dbReference type="NCBIfam" id="TIGR01965">
    <property type="entry name" value="VCBS_repeat"/>
    <property type="match status" value="1"/>
</dbReference>
<dbReference type="HOGENOM" id="CLU_335521_0_0_7"/>
<name>A0LKT8_SYNFM</name>
<organism evidence="2 3">
    <name type="scientific">Syntrophobacter fumaroxidans (strain DSM 10017 / MPOB)</name>
    <dbReference type="NCBI Taxonomy" id="335543"/>
    <lineage>
        <taxon>Bacteria</taxon>
        <taxon>Pseudomonadati</taxon>
        <taxon>Thermodesulfobacteriota</taxon>
        <taxon>Syntrophobacteria</taxon>
        <taxon>Syntrophobacterales</taxon>
        <taxon>Syntrophobacteraceae</taxon>
        <taxon>Syntrophobacter</taxon>
    </lineage>
</organism>
<accession>A0LKT8</accession>
<sequence length="761" mass="78933" precursor="true">MFKKLFCLVVFLSLALVLPVQPGSACDPPVFGPERFERGSGPPMTVTRGFAGSETGAEFEVWIRNGELYGRHRVTSGTIYLNGKKIVSSGELKAHVPLIRRRVSLNASNEIAVRLEGKPGSFLTVTIVDHRHPSVSLSASPQTIAPGGSSTLTWSSTDATICVIDHGVGWVAPTGSRKVRPRRTTTYTIYAYGHHEVVSAKTTVTVGGAGPAVGDDVASTPEGTPVTVNVLANDTGSGLVLAGVTQGAHGAVSANADGTATYTPEPGFTGTDQFTYTVQDDHGATATGTVTITVTSANDAPVANAQTLSTNEDTAVSITLTGTDADGDALTYAVTAPPAHGTLSGTAPNLTYTPAAGYHGPDAFEFKVNDGKADSAAATVSITVNAVNHPPAAADDSASTEAGKAVDIAVLANDTDPDGDAPQISGFTQGANGSVSGGANGVLVYSPNAGFSGEDGFTYTVDDGNGGSASATVTVAVRALAGISLEITSPLDGDFVVKHSTLVIGTVVNSAGNETGVVVNGVPAVVIGTQFVANRVRLQNGTNTLTAVATDTQGNTATTSIAVNSDTTGGYLELSTVIHSGISPFETSLRIGGTFPCSDAVLTYTGPGEAEFLQSTQPEDRVVRLVAEGLYLFTAEAADDQGTMHTDTVALVVFNRDDLDALFKSKWNAMKGKLSAGAIEDALGYFRERSKERYRTIFTALAAGLPGIVSGMQEIEMILCRESTAEYRIPRVHMVDGEAVTITYSIFFRVDEDGLWKIDRF</sequence>
<dbReference type="Pfam" id="PF17963">
    <property type="entry name" value="Big_9"/>
    <property type="match status" value="3"/>
</dbReference>
<dbReference type="Proteomes" id="UP000001784">
    <property type="component" value="Chromosome"/>
</dbReference>
<dbReference type="Gene3D" id="2.60.40.2810">
    <property type="match status" value="2"/>
</dbReference>
<dbReference type="eggNOG" id="COG1345">
    <property type="taxonomic scope" value="Bacteria"/>
</dbReference>
<dbReference type="STRING" id="335543.Sfum_2359"/>
<dbReference type="InParanoid" id="A0LKT8"/>
<dbReference type="NCBIfam" id="NF012211">
    <property type="entry name" value="tand_rpt_95"/>
    <property type="match status" value="3"/>
</dbReference>
<dbReference type="Gene3D" id="2.60.40.3440">
    <property type="match status" value="1"/>
</dbReference>
<dbReference type="KEGG" id="sfu:Sfum_2359"/>
<gene>
    <name evidence="2" type="ordered locus">Sfum_2359</name>
</gene>
<reference evidence="2 3" key="1">
    <citation type="submission" date="2006-10" db="EMBL/GenBank/DDBJ databases">
        <title>Complete sequence of Syntrophobacter fumaroxidans MPOB.</title>
        <authorList>
            <consortium name="US DOE Joint Genome Institute"/>
            <person name="Copeland A."/>
            <person name="Lucas S."/>
            <person name="Lapidus A."/>
            <person name="Barry K."/>
            <person name="Detter J.C."/>
            <person name="Glavina del Rio T."/>
            <person name="Hammon N."/>
            <person name="Israni S."/>
            <person name="Pitluck S."/>
            <person name="Goltsman E.G."/>
            <person name="Martinez M."/>
            <person name="Schmutz J."/>
            <person name="Larimer F."/>
            <person name="Land M."/>
            <person name="Hauser L."/>
            <person name="Kyrpides N."/>
            <person name="Kim E."/>
            <person name="Boone D.R."/>
            <person name="Brockman F."/>
            <person name="Culley D."/>
            <person name="Ferry J."/>
            <person name="Gunsalus R."/>
            <person name="McInerney M.J."/>
            <person name="Morrison M."/>
            <person name="Plugge C."/>
            <person name="Rohlin L."/>
            <person name="Scholten J."/>
            <person name="Sieber J."/>
            <person name="Stams A.J.M."/>
            <person name="Worm P."/>
            <person name="Henstra A.M."/>
            <person name="Richardson P."/>
        </authorList>
    </citation>
    <scope>NUCLEOTIDE SEQUENCE [LARGE SCALE GENOMIC DNA]</scope>
    <source>
        <strain evidence="3">DSM 10017 / MPOB</strain>
    </source>
</reference>
<evidence type="ECO:0000313" key="3">
    <source>
        <dbReference type="Proteomes" id="UP000001784"/>
    </source>
</evidence>
<keyword evidence="1" id="KW-0732">Signal</keyword>
<proteinExistence type="predicted"/>
<dbReference type="AlphaFoldDB" id="A0LKT8"/>
<keyword evidence="3" id="KW-1185">Reference proteome</keyword>